<evidence type="ECO:0000256" key="5">
    <source>
        <dbReference type="SAM" id="SignalP"/>
    </source>
</evidence>
<dbReference type="AlphaFoldDB" id="A0AAJ0BTL8"/>
<protein>
    <recommendedName>
        <fullName evidence="1">1-alkyl-2-acetylglycerophosphocholine esterase</fullName>
        <ecNumber evidence="1">3.1.1.47</ecNumber>
    </recommendedName>
</protein>
<dbReference type="GO" id="GO:0003847">
    <property type="term" value="F:1-alkyl-2-acetylglycerophosphocholine esterase activity"/>
    <property type="evidence" value="ECO:0007669"/>
    <property type="project" value="UniProtKB-EC"/>
</dbReference>
<dbReference type="SUPFAM" id="SSF53474">
    <property type="entry name" value="alpha/beta-Hydrolases"/>
    <property type="match status" value="1"/>
</dbReference>
<evidence type="ECO:0000313" key="6">
    <source>
        <dbReference type="EMBL" id="KAK1764273.1"/>
    </source>
</evidence>
<dbReference type="GO" id="GO:0016042">
    <property type="term" value="P:lipid catabolic process"/>
    <property type="evidence" value="ECO:0007669"/>
    <property type="project" value="UniProtKB-KW"/>
</dbReference>
<dbReference type="EC" id="3.1.1.47" evidence="1"/>
<gene>
    <name evidence="6" type="ORF">QBC33DRAFT_478180</name>
</gene>
<sequence length="359" mass="38440">MISTILISILAATAGAVLVSGPTGPYAVSMSVQGLTDNSRSDPYAPADNRHPRRVMISTFTPVDETKTPCRRRQAVPYMTPLVAGEYDELGAALGLSNGTFSSFEMNLCVPKASSCRSGLASYPLVLFSPGSGNPRLLYGAMAREVASYGYAVVTIDHPYDASFVEFPDGTVFRAVRAEDSSFVLSHLFENPVPGIDFSRAIMYGHSLGGTTAATAMLSDPRIRGGINFDGRLLGPALSAGLDKPFLLAGRPKHMEEDSTWDMFYSKLRHGALVEVGGTTHGSFTDVPTLIQSLNLTLPEELKSILQSQFGTLEFGRAGRVVAGIVSAFSDFVLEKKMGSMFTAGDDEYPEVAVLRADL</sequence>
<feature type="signal peptide" evidence="5">
    <location>
        <begin position="1"/>
        <end position="16"/>
    </location>
</feature>
<organism evidence="6 7">
    <name type="scientific">Phialemonium atrogriseum</name>
    <dbReference type="NCBI Taxonomy" id="1093897"/>
    <lineage>
        <taxon>Eukaryota</taxon>
        <taxon>Fungi</taxon>
        <taxon>Dikarya</taxon>
        <taxon>Ascomycota</taxon>
        <taxon>Pezizomycotina</taxon>
        <taxon>Sordariomycetes</taxon>
        <taxon>Sordariomycetidae</taxon>
        <taxon>Cephalothecales</taxon>
        <taxon>Cephalothecaceae</taxon>
        <taxon>Phialemonium</taxon>
    </lineage>
</organism>
<dbReference type="Gene3D" id="3.40.50.1820">
    <property type="entry name" value="alpha/beta hydrolase"/>
    <property type="match status" value="1"/>
</dbReference>
<keyword evidence="7" id="KW-1185">Reference proteome</keyword>
<reference evidence="6" key="1">
    <citation type="submission" date="2023-06" db="EMBL/GenBank/DDBJ databases">
        <title>Genome-scale phylogeny and comparative genomics of the fungal order Sordariales.</title>
        <authorList>
            <consortium name="Lawrence Berkeley National Laboratory"/>
            <person name="Hensen N."/>
            <person name="Bonometti L."/>
            <person name="Westerberg I."/>
            <person name="Brannstrom I.O."/>
            <person name="Guillou S."/>
            <person name="Cros-Aarteil S."/>
            <person name="Calhoun S."/>
            <person name="Haridas S."/>
            <person name="Kuo A."/>
            <person name="Mondo S."/>
            <person name="Pangilinan J."/>
            <person name="Riley R."/>
            <person name="Labutti K."/>
            <person name="Andreopoulos B."/>
            <person name="Lipzen A."/>
            <person name="Chen C."/>
            <person name="Yanf M."/>
            <person name="Daum C."/>
            <person name="Ng V."/>
            <person name="Clum A."/>
            <person name="Steindorff A."/>
            <person name="Ohm R."/>
            <person name="Martin F."/>
            <person name="Silar P."/>
            <person name="Natvig D."/>
            <person name="Lalanne C."/>
            <person name="Gautier V."/>
            <person name="Ament-Velasquez S.L."/>
            <person name="Kruys A."/>
            <person name="Hutchinson M.I."/>
            <person name="Powell A.J."/>
            <person name="Barry K."/>
            <person name="Miller A.N."/>
            <person name="Grigoriev I.V."/>
            <person name="Debuchy R."/>
            <person name="Gladieux P."/>
            <person name="Thoren M.H."/>
            <person name="Johannesson H."/>
        </authorList>
    </citation>
    <scope>NUCLEOTIDE SEQUENCE</scope>
    <source>
        <strain evidence="6">8032-3</strain>
    </source>
</reference>
<keyword evidence="4" id="KW-0443">Lipid metabolism</keyword>
<evidence type="ECO:0000256" key="1">
    <source>
        <dbReference type="ARBA" id="ARBA00013201"/>
    </source>
</evidence>
<dbReference type="EMBL" id="MU839021">
    <property type="protein sequence ID" value="KAK1764273.1"/>
    <property type="molecule type" value="Genomic_DNA"/>
</dbReference>
<keyword evidence="2" id="KW-0378">Hydrolase</keyword>
<proteinExistence type="predicted"/>
<dbReference type="Proteomes" id="UP001244011">
    <property type="component" value="Unassembled WGS sequence"/>
</dbReference>
<dbReference type="InterPro" id="IPR029058">
    <property type="entry name" value="AB_hydrolase_fold"/>
</dbReference>
<dbReference type="GeneID" id="85308472"/>
<evidence type="ECO:0000256" key="4">
    <source>
        <dbReference type="ARBA" id="ARBA00023098"/>
    </source>
</evidence>
<dbReference type="RefSeq" id="XP_060280486.1">
    <property type="nucleotide sequence ID" value="XM_060425285.1"/>
</dbReference>
<feature type="chain" id="PRO_5042462422" description="1-alkyl-2-acetylglycerophosphocholine esterase" evidence="5">
    <location>
        <begin position="17"/>
        <end position="359"/>
    </location>
</feature>
<evidence type="ECO:0000256" key="2">
    <source>
        <dbReference type="ARBA" id="ARBA00022801"/>
    </source>
</evidence>
<keyword evidence="5" id="KW-0732">Signal</keyword>
<evidence type="ECO:0000256" key="3">
    <source>
        <dbReference type="ARBA" id="ARBA00022963"/>
    </source>
</evidence>
<dbReference type="Pfam" id="PF03403">
    <property type="entry name" value="PAF-AH_p_II"/>
    <property type="match status" value="2"/>
</dbReference>
<evidence type="ECO:0000313" key="7">
    <source>
        <dbReference type="Proteomes" id="UP001244011"/>
    </source>
</evidence>
<dbReference type="PANTHER" id="PTHR10272">
    <property type="entry name" value="PLATELET-ACTIVATING FACTOR ACETYLHYDROLASE"/>
    <property type="match status" value="1"/>
</dbReference>
<dbReference type="PANTHER" id="PTHR10272:SF14">
    <property type="entry name" value="PAF ACETYLHYDROLASE FAMILY PROTEIN"/>
    <property type="match status" value="1"/>
</dbReference>
<accession>A0AAJ0BTL8</accession>
<comment type="caution">
    <text evidence="6">The sequence shown here is derived from an EMBL/GenBank/DDBJ whole genome shotgun (WGS) entry which is preliminary data.</text>
</comment>
<name>A0AAJ0BTL8_9PEZI</name>
<keyword evidence="3" id="KW-0442">Lipid degradation</keyword>